<feature type="transmembrane region" description="Helical" evidence="7">
    <location>
        <begin position="253"/>
        <end position="274"/>
    </location>
</feature>
<keyword evidence="5 7" id="KW-1133">Transmembrane helix</keyword>
<feature type="domain" description="ABC transmembrane type-1" evidence="8">
    <location>
        <begin position="85"/>
        <end position="274"/>
    </location>
</feature>
<evidence type="ECO:0000259" key="8">
    <source>
        <dbReference type="PROSITE" id="PS50928"/>
    </source>
</evidence>
<feature type="transmembrane region" description="Helical" evidence="7">
    <location>
        <begin position="195"/>
        <end position="218"/>
    </location>
</feature>
<proteinExistence type="inferred from homology"/>
<dbReference type="PANTHER" id="PTHR43744">
    <property type="entry name" value="ABC TRANSPORTER PERMEASE PROTEIN MG189-RELATED-RELATED"/>
    <property type="match status" value="1"/>
</dbReference>
<dbReference type="Gene3D" id="1.10.3720.10">
    <property type="entry name" value="MetI-like"/>
    <property type="match status" value="1"/>
</dbReference>
<keyword evidence="10" id="KW-1185">Reference proteome</keyword>
<feature type="transmembrane region" description="Helical" evidence="7">
    <location>
        <begin position="120"/>
        <end position="141"/>
    </location>
</feature>
<dbReference type="PANTHER" id="PTHR43744:SF8">
    <property type="entry name" value="SN-GLYCEROL-3-PHOSPHATE TRANSPORT SYSTEM PERMEASE PROTEIN UGPE"/>
    <property type="match status" value="1"/>
</dbReference>
<dbReference type="PROSITE" id="PS50928">
    <property type="entry name" value="ABC_TM1"/>
    <property type="match status" value="1"/>
</dbReference>
<evidence type="ECO:0000256" key="6">
    <source>
        <dbReference type="ARBA" id="ARBA00023136"/>
    </source>
</evidence>
<evidence type="ECO:0000313" key="10">
    <source>
        <dbReference type="Proteomes" id="UP001597475"/>
    </source>
</evidence>
<dbReference type="InterPro" id="IPR035906">
    <property type="entry name" value="MetI-like_sf"/>
</dbReference>
<evidence type="ECO:0000313" key="9">
    <source>
        <dbReference type="EMBL" id="MFD2610401.1"/>
    </source>
</evidence>
<dbReference type="InterPro" id="IPR000515">
    <property type="entry name" value="MetI-like"/>
</dbReference>
<organism evidence="9 10">
    <name type="scientific">Deinococcus taklimakanensis</name>
    <dbReference type="NCBI Taxonomy" id="536443"/>
    <lineage>
        <taxon>Bacteria</taxon>
        <taxon>Thermotogati</taxon>
        <taxon>Deinococcota</taxon>
        <taxon>Deinococci</taxon>
        <taxon>Deinococcales</taxon>
        <taxon>Deinococcaceae</taxon>
        <taxon>Deinococcus</taxon>
    </lineage>
</organism>
<evidence type="ECO:0000256" key="7">
    <source>
        <dbReference type="RuleBase" id="RU363032"/>
    </source>
</evidence>
<comment type="similarity">
    <text evidence="7">Belongs to the binding-protein-dependent transport system permease family.</text>
</comment>
<evidence type="ECO:0000256" key="1">
    <source>
        <dbReference type="ARBA" id="ARBA00004651"/>
    </source>
</evidence>
<dbReference type="SUPFAM" id="SSF161098">
    <property type="entry name" value="MetI-like"/>
    <property type="match status" value="1"/>
</dbReference>
<protein>
    <submittedName>
        <fullName evidence="9">Carbohydrate ABC transporter permease</fullName>
    </submittedName>
</protein>
<evidence type="ECO:0000256" key="4">
    <source>
        <dbReference type="ARBA" id="ARBA00022692"/>
    </source>
</evidence>
<dbReference type="Proteomes" id="UP001597475">
    <property type="component" value="Unassembled WGS sequence"/>
</dbReference>
<accession>A0ABW5P591</accession>
<keyword evidence="2 7" id="KW-0813">Transport</keyword>
<sequence>MTIPAAAPAEAPTRPRSRLTRKNPVWQVLALLLALFFLIPVIWVVISSFKSSSELFVFPPTLLPQEATSVNYQNALNAGSFGLYTRNSLFVAIVSTLIALVTNSLAAFALAKYRFKGREFLFLLTLATIMIPLQVIMVPIFLVLRQIGLTDSLWGIIIPPAATPTGVFLLRQYMLSIPDEILEAARVDGASEWAIYWRIILPLSVPALATLAIFSFTWRWNDFVWPFIVLTSESKSTLQLALARLVGQFGVDWSTLLAATVLTMLPMLIVFLLLQRYFLSNATAGSVKG</sequence>
<evidence type="ECO:0000256" key="5">
    <source>
        <dbReference type="ARBA" id="ARBA00022989"/>
    </source>
</evidence>
<dbReference type="CDD" id="cd06261">
    <property type="entry name" value="TM_PBP2"/>
    <property type="match status" value="1"/>
</dbReference>
<gene>
    <name evidence="9" type="ORF">ACFSR9_13280</name>
</gene>
<feature type="transmembrane region" description="Helical" evidence="7">
    <location>
        <begin position="24"/>
        <end position="46"/>
    </location>
</feature>
<reference evidence="10" key="1">
    <citation type="journal article" date="2019" name="Int. J. Syst. Evol. Microbiol.">
        <title>The Global Catalogue of Microorganisms (GCM) 10K type strain sequencing project: providing services to taxonomists for standard genome sequencing and annotation.</title>
        <authorList>
            <consortium name="The Broad Institute Genomics Platform"/>
            <consortium name="The Broad Institute Genome Sequencing Center for Infectious Disease"/>
            <person name="Wu L."/>
            <person name="Ma J."/>
        </authorList>
    </citation>
    <scope>NUCLEOTIDE SEQUENCE [LARGE SCALE GENOMIC DNA]</scope>
    <source>
        <strain evidence="10">KCTC 33842</strain>
    </source>
</reference>
<dbReference type="Pfam" id="PF00528">
    <property type="entry name" value="BPD_transp_1"/>
    <property type="match status" value="1"/>
</dbReference>
<dbReference type="RefSeq" id="WP_386846553.1">
    <property type="nucleotide sequence ID" value="NZ_JBHUMK010000061.1"/>
</dbReference>
<comment type="caution">
    <text evidence="9">The sequence shown here is derived from an EMBL/GenBank/DDBJ whole genome shotgun (WGS) entry which is preliminary data.</text>
</comment>
<feature type="transmembrane region" description="Helical" evidence="7">
    <location>
        <begin position="89"/>
        <end position="111"/>
    </location>
</feature>
<keyword evidence="4 7" id="KW-0812">Transmembrane</keyword>
<name>A0ABW5P591_9DEIO</name>
<evidence type="ECO:0000256" key="2">
    <source>
        <dbReference type="ARBA" id="ARBA00022448"/>
    </source>
</evidence>
<keyword evidence="6 7" id="KW-0472">Membrane</keyword>
<dbReference type="EMBL" id="JBHUMK010000061">
    <property type="protein sequence ID" value="MFD2610401.1"/>
    <property type="molecule type" value="Genomic_DNA"/>
</dbReference>
<feature type="transmembrane region" description="Helical" evidence="7">
    <location>
        <begin position="153"/>
        <end position="174"/>
    </location>
</feature>
<comment type="subcellular location">
    <subcellularLocation>
        <location evidence="1 7">Cell membrane</location>
        <topology evidence="1 7">Multi-pass membrane protein</topology>
    </subcellularLocation>
</comment>
<keyword evidence="3" id="KW-1003">Cell membrane</keyword>
<evidence type="ECO:0000256" key="3">
    <source>
        <dbReference type="ARBA" id="ARBA00022475"/>
    </source>
</evidence>